<evidence type="ECO:0000256" key="4">
    <source>
        <dbReference type="ARBA" id="ARBA00022801"/>
    </source>
</evidence>
<dbReference type="InterPro" id="IPR029058">
    <property type="entry name" value="AB_hydrolase_fold"/>
</dbReference>
<keyword evidence="4" id="KW-0378">Hydrolase</keyword>
<dbReference type="InterPro" id="IPR042269">
    <property type="entry name" value="Ser_carbopepase_S28_SKS"/>
</dbReference>
<feature type="signal peptide" evidence="6">
    <location>
        <begin position="1"/>
        <end position="20"/>
    </location>
</feature>
<evidence type="ECO:0000256" key="1">
    <source>
        <dbReference type="ARBA" id="ARBA00011079"/>
    </source>
</evidence>
<evidence type="ECO:0000256" key="3">
    <source>
        <dbReference type="ARBA" id="ARBA00022729"/>
    </source>
</evidence>
<dbReference type="Proteomes" id="UP001159405">
    <property type="component" value="Unassembled WGS sequence"/>
</dbReference>
<evidence type="ECO:0000256" key="6">
    <source>
        <dbReference type="SAM" id="SignalP"/>
    </source>
</evidence>
<dbReference type="SUPFAM" id="SSF53474">
    <property type="entry name" value="alpha/beta-Hydrolases"/>
    <property type="match status" value="1"/>
</dbReference>
<dbReference type="Gene3D" id="1.20.120.980">
    <property type="entry name" value="Serine carboxypeptidase S28, SKS domain"/>
    <property type="match status" value="1"/>
</dbReference>
<evidence type="ECO:0000313" key="7">
    <source>
        <dbReference type="EMBL" id="CAH3165800.1"/>
    </source>
</evidence>
<dbReference type="InterPro" id="IPR008758">
    <property type="entry name" value="Peptidase_S28"/>
</dbReference>
<feature type="chain" id="PRO_5045588509" description="Dipeptidyl peptidase 2" evidence="6">
    <location>
        <begin position="21"/>
        <end position="469"/>
    </location>
</feature>
<accession>A0ABN8QLG2</accession>
<proteinExistence type="inferred from homology"/>
<gene>
    <name evidence="7" type="ORF">PLOB_00007342</name>
</gene>
<dbReference type="PANTHER" id="PTHR11010:SF107">
    <property type="entry name" value="DIPEPTIDYL PEPTIDASE 2"/>
    <property type="match status" value="1"/>
</dbReference>
<protein>
    <recommendedName>
        <fullName evidence="9">Dipeptidyl peptidase 2</fullName>
    </recommendedName>
</protein>
<evidence type="ECO:0000256" key="5">
    <source>
        <dbReference type="ARBA" id="ARBA00023180"/>
    </source>
</evidence>
<comment type="caution">
    <text evidence="7">The sequence shown here is derived from an EMBL/GenBank/DDBJ whole genome shotgun (WGS) entry which is preliminary data.</text>
</comment>
<sequence>MDHIFIVSLLFVACTSLTGAIIPKYSIAYFKQKLDHFNFVQDATFSQRYLYTDQYWNENGPIFFYTGNEGSITSFWDNSGFVFEAAEQFNALVIFGEHRYYGESLPFGMKSFEHDKVGYLTIEQAMADYAVLITELKVQFKATKSKVVAFGGSYGGMLSAYMRFKYPNVIDAALAASAPIYMVTFEGSEREFFFSAVTQDFHNADPDCPGYIVTAFEMLEMLKNQGAEGLSELSRIFKLCKPLQSVEQIPHMLGWIRNSFTTLAMGDYPYPTDFLASLPGYPVNVVCKMMATASSKLEGLAGATALVYNGTNGTLSCLDPDTEYIECADPTGCGLGPDSLAWDYQACTEVSLPAGSNNKTDMFPALPFTPEMRAKYCQDKWGVAERSNWPIIQFWGKDISSASNIIFSNGDLDPWRPGGVLEDVSPTLVALPVKGGAHHLDLRASNPQDPPTVTQAREQELQLIRKFIE</sequence>
<keyword evidence="8" id="KW-1185">Reference proteome</keyword>
<evidence type="ECO:0000313" key="8">
    <source>
        <dbReference type="Proteomes" id="UP001159405"/>
    </source>
</evidence>
<name>A0ABN8QLG2_9CNID</name>
<comment type="similarity">
    <text evidence="1">Belongs to the peptidase S28 family.</text>
</comment>
<evidence type="ECO:0000256" key="2">
    <source>
        <dbReference type="ARBA" id="ARBA00022670"/>
    </source>
</evidence>
<evidence type="ECO:0008006" key="9">
    <source>
        <dbReference type="Google" id="ProtNLM"/>
    </source>
</evidence>
<keyword evidence="2" id="KW-0645">Protease</keyword>
<dbReference type="Pfam" id="PF05577">
    <property type="entry name" value="Peptidase_S28"/>
    <property type="match status" value="1"/>
</dbReference>
<reference evidence="7 8" key="1">
    <citation type="submission" date="2022-05" db="EMBL/GenBank/DDBJ databases">
        <authorList>
            <consortium name="Genoscope - CEA"/>
            <person name="William W."/>
        </authorList>
    </citation>
    <scope>NUCLEOTIDE SEQUENCE [LARGE SCALE GENOMIC DNA]</scope>
</reference>
<dbReference type="Gene3D" id="3.40.50.1820">
    <property type="entry name" value="alpha/beta hydrolase"/>
    <property type="match status" value="1"/>
</dbReference>
<organism evidence="7 8">
    <name type="scientific">Porites lobata</name>
    <dbReference type="NCBI Taxonomy" id="104759"/>
    <lineage>
        <taxon>Eukaryota</taxon>
        <taxon>Metazoa</taxon>
        <taxon>Cnidaria</taxon>
        <taxon>Anthozoa</taxon>
        <taxon>Hexacorallia</taxon>
        <taxon>Scleractinia</taxon>
        <taxon>Fungiina</taxon>
        <taxon>Poritidae</taxon>
        <taxon>Porites</taxon>
    </lineage>
</organism>
<keyword evidence="5" id="KW-0325">Glycoprotein</keyword>
<dbReference type="EMBL" id="CALNXK010000134">
    <property type="protein sequence ID" value="CAH3165800.1"/>
    <property type="molecule type" value="Genomic_DNA"/>
</dbReference>
<dbReference type="PANTHER" id="PTHR11010">
    <property type="entry name" value="PROTEASE S28 PRO-X CARBOXYPEPTIDASE-RELATED"/>
    <property type="match status" value="1"/>
</dbReference>
<keyword evidence="3 6" id="KW-0732">Signal</keyword>